<dbReference type="RefSeq" id="XP_009825136.1">
    <property type="nucleotide sequence ID" value="XM_009826834.1"/>
</dbReference>
<feature type="region of interest" description="Disordered" evidence="2">
    <location>
        <begin position="347"/>
        <end position="401"/>
    </location>
</feature>
<feature type="coiled-coil region" evidence="1">
    <location>
        <begin position="192"/>
        <end position="219"/>
    </location>
</feature>
<dbReference type="PANTHER" id="PTHR37028">
    <property type="entry name" value="UNNAMED PRODUCT-RELATED"/>
    <property type="match status" value="1"/>
</dbReference>
<dbReference type="EMBL" id="KI913118">
    <property type="protein sequence ID" value="ETV85118.1"/>
    <property type="molecule type" value="Genomic_DNA"/>
</dbReference>
<protein>
    <submittedName>
        <fullName evidence="3">Uncharacterized protein</fullName>
    </submittedName>
</protein>
<gene>
    <name evidence="3" type="ORF">H257_02968</name>
</gene>
<accession>W4H1U5</accession>
<feature type="compositionally biased region" description="Basic and acidic residues" evidence="2">
    <location>
        <begin position="374"/>
        <end position="386"/>
    </location>
</feature>
<reference evidence="3" key="1">
    <citation type="submission" date="2013-12" db="EMBL/GenBank/DDBJ databases">
        <title>The Genome Sequence of Aphanomyces astaci APO3.</title>
        <authorList>
            <consortium name="The Broad Institute Genomics Platform"/>
            <person name="Russ C."/>
            <person name="Tyler B."/>
            <person name="van West P."/>
            <person name="Dieguez-Uribeondo J."/>
            <person name="Young S.K."/>
            <person name="Zeng Q."/>
            <person name="Gargeya S."/>
            <person name="Fitzgerald M."/>
            <person name="Abouelleil A."/>
            <person name="Alvarado L."/>
            <person name="Chapman S.B."/>
            <person name="Gainer-Dewar J."/>
            <person name="Goldberg J."/>
            <person name="Griggs A."/>
            <person name="Gujja S."/>
            <person name="Hansen M."/>
            <person name="Howarth C."/>
            <person name="Imamovic A."/>
            <person name="Ireland A."/>
            <person name="Larimer J."/>
            <person name="McCowan C."/>
            <person name="Murphy C."/>
            <person name="Pearson M."/>
            <person name="Poon T.W."/>
            <person name="Priest M."/>
            <person name="Roberts A."/>
            <person name="Saif S."/>
            <person name="Shea T."/>
            <person name="Sykes S."/>
            <person name="Wortman J."/>
            <person name="Nusbaum C."/>
            <person name="Birren B."/>
        </authorList>
    </citation>
    <scope>NUCLEOTIDE SEQUENCE [LARGE SCALE GENOMIC DNA]</scope>
    <source>
        <strain evidence="3">APO3</strain>
    </source>
</reference>
<evidence type="ECO:0000256" key="2">
    <source>
        <dbReference type="SAM" id="MobiDB-lite"/>
    </source>
</evidence>
<evidence type="ECO:0000256" key="1">
    <source>
        <dbReference type="SAM" id="Coils"/>
    </source>
</evidence>
<feature type="compositionally biased region" description="Low complexity" evidence="2">
    <location>
        <begin position="348"/>
        <end position="360"/>
    </location>
</feature>
<dbReference type="AlphaFoldDB" id="W4H1U5"/>
<dbReference type="VEuPathDB" id="FungiDB:H257_02968"/>
<dbReference type="GeneID" id="20804964"/>
<sequence length="630" mass="71250">MATAKTHAIAELMQKLKAGDISKAELFMQLSKLQPTGGGGGGPEPPAPTVPFKRSGTSFAASVVESNERGAGGMSSLRPQHHSLYDTDRAGVSHDQAKLISVQQLLASRLAAEKAHQLQHTMLPPDETRQAAAPAPSAAFVATDPFAYSPMQESPTFEDGSLSGRSSQLNDYDSGASRYVHYLDEDSFHVRVSRWKQQKESLKEKLKQEQLEVELNECTFQPTINPKSHKVASKLRHRTTDSVADRLYKDVINYKLRDEMTLRAREQEELDQQRECTFKPTLNKTSMVPSVRSKYKEPVYNKKFLGPPTLSTDMDECTFNPKINVIPKDMVSAQLYTQQNIFDRLSRPATAIETPETPLELLDESSRCDGGPRSLDDSKTHTENEGSRPTSAGSVGDGRDRNRRFRAFVRRQAAQESDRQRKIDAARETHAFDFKPAINKKSSEIMQQGRKGDFIERVAKYALRKEHDKLKKKSIKLQDPQCTFKPKINNVSANRVARSVTELSRGDLLKRETTQRLLKLRMEQHEMAQLTFKPSVNSTSIPHVESKLKVVSNPDTYVQRLQEHTLKLYEKQRKALQEQEILEFTECTFKPQTIDVPSYISRIAKSMEIAKAVKAKHAAQYPRRAKPDWK</sequence>
<keyword evidence="1" id="KW-0175">Coiled coil</keyword>
<proteinExistence type="predicted"/>
<dbReference type="PANTHER" id="PTHR37028:SF4">
    <property type="entry name" value="ALMS MOTIF DOMAIN-CONTAINING PROTEIN"/>
    <property type="match status" value="1"/>
</dbReference>
<evidence type="ECO:0000313" key="3">
    <source>
        <dbReference type="EMBL" id="ETV85118.1"/>
    </source>
</evidence>
<name>W4H1U5_APHAT</name>
<organism evidence="3">
    <name type="scientific">Aphanomyces astaci</name>
    <name type="common">Crayfish plague agent</name>
    <dbReference type="NCBI Taxonomy" id="112090"/>
    <lineage>
        <taxon>Eukaryota</taxon>
        <taxon>Sar</taxon>
        <taxon>Stramenopiles</taxon>
        <taxon>Oomycota</taxon>
        <taxon>Saprolegniomycetes</taxon>
        <taxon>Saprolegniales</taxon>
        <taxon>Verrucalvaceae</taxon>
        <taxon>Aphanomyces</taxon>
    </lineage>
</organism>
<dbReference type="OrthoDB" id="70300at2759"/>